<dbReference type="SUPFAM" id="SSF56024">
    <property type="entry name" value="Phospholipase D/nuclease"/>
    <property type="match status" value="2"/>
</dbReference>
<keyword evidence="3" id="KW-1185">Reference proteome</keyword>
<evidence type="ECO:0000259" key="1">
    <source>
        <dbReference type="PROSITE" id="PS50035"/>
    </source>
</evidence>
<dbReference type="CDD" id="cd09111">
    <property type="entry name" value="PLDc_ymdC_like_1"/>
    <property type="match status" value="1"/>
</dbReference>
<dbReference type="Gene3D" id="3.30.870.10">
    <property type="entry name" value="Endonuclease Chain A"/>
    <property type="match status" value="2"/>
</dbReference>
<dbReference type="RefSeq" id="WP_161422811.1">
    <property type="nucleotide sequence ID" value="NZ_JARWMY010000006.1"/>
</dbReference>
<dbReference type="PANTHER" id="PTHR21248:SF12">
    <property type="entry name" value="CARDIOLIPIN SYNTHASE C"/>
    <property type="match status" value="1"/>
</dbReference>
<feature type="domain" description="PLD phosphodiesterase" evidence="1">
    <location>
        <begin position="402"/>
        <end position="429"/>
    </location>
</feature>
<comment type="caution">
    <text evidence="2">The sequence shown here is derived from an EMBL/GenBank/DDBJ whole genome shotgun (WGS) entry which is preliminary data.</text>
</comment>
<feature type="domain" description="PLD phosphodiesterase" evidence="1">
    <location>
        <begin position="160"/>
        <end position="187"/>
    </location>
</feature>
<dbReference type="FunFam" id="3.30.870.10:FF:000024">
    <property type="entry name" value="Cardiolipin synthase C"/>
    <property type="match status" value="1"/>
</dbReference>
<proteinExistence type="predicted"/>
<dbReference type="AlphaFoldDB" id="A0A7X4W085"/>
<accession>A0A7X4W085</accession>
<gene>
    <name evidence="2" type="ORF">GRB80_05490</name>
</gene>
<sequence length="511" mass="56391">MLLLSALLGLMLSGCSLPPLQGRSMTRALPLEQARETTLGELVRDRVDQHPERSGIYPLSDAHEAFAARVLLAEAAEQTLDLQYYIWHNDTSGGLLFDAVRRAADRGVRVRLLLDDNNTVGLDDTLAALDAHPGIEVRLFNPFVVRSPRSIGYVTDFFRANRRMHNKTFTIDNQITIIGGRNVGDEYFGATRGVLFSDLDVMAIGPVVQDVSDDFDRYWHSESSYPASRLLASAGREGLAQMAAEAEQARRLPRSQSYLAALEASDLVSGLVRGDLAFEWASTWMVSDDPSKGLGQAEEEQLLTGRLGELLSAPTRQFDLVSPYFVPMKEGTEWLAGLAAQGVQVRVLTNSLEATDVTAVHAGYAKRRRDLLEAGVELFELKRSGVMDVITHSSPFGRFGSSGSSLHAKTFAVDKEWAFVGSFNFDPRSARLNTEIGFLIESPMLATAMDDAFDNRVAGQSYRVKLADDGHLVWHEQTQQGGVIHRTEPNTGPLRRAAVKVMSWLPIEWLL</sequence>
<dbReference type="SMART" id="SM00155">
    <property type="entry name" value="PLDc"/>
    <property type="match status" value="2"/>
</dbReference>
<evidence type="ECO:0000313" key="3">
    <source>
        <dbReference type="Proteomes" id="UP000448235"/>
    </source>
</evidence>
<dbReference type="PROSITE" id="PS50035">
    <property type="entry name" value="PLD"/>
    <property type="match status" value="2"/>
</dbReference>
<name>A0A7X4W085_9GAMM</name>
<dbReference type="InterPro" id="IPR025202">
    <property type="entry name" value="PLD-like_dom"/>
</dbReference>
<dbReference type="GO" id="GO:0030572">
    <property type="term" value="F:phosphatidyltransferase activity"/>
    <property type="evidence" value="ECO:0007669"/>
    <property type="project" value="UniProtKB-ARBA"/>
</dbReference>
<organism evidence="2 3">
    <name type="scientific">Halomonas icarae</name>
    <dbReference type="NCBI Taxonomy" id="2691040"/>
    <lineage>
        <taxon>Bacteria</taxon>
        <taxon>Pseudomonadati</taxon>
        <taxon>Pseudomonadota</taxon>
        <taxon>Gammaproteobacteria</taxon>
        <taxon>Oceanospirillales</taxon>
        <taxon>Halomonadaceae</taxon>
        <taxon>Halomonas</taxon>
    </lineage>
</organism>
<dbReference type="GO" id="GO:0032049">
    <property type="term" value="P:cardiolipin biosynthetic process"/>
    <property type="evidence" value="ECO:0007669"/>
    <property type="project" value="UniProtKB-ARBA"/>
</dbReference>
<protein>
    <submittedName>
        <fullName evidence="2">Phospholipase D family protein</fullName>
    </submittedName>
</protein>
<dbReference type="PANTHER" id="PTHR21248">
    <property type="entry name" value="CARDIOLIPIN SYNTHASE"/>
    <property type="match status" value="1"/>
</dbReference>
<dbReference type="InterPro" id="IPR001736">
    <property type="entry name" value="PLipase_D/transphosphatidylase"/>
</dbReference>
<evidence type="ECO:0000313" key="2">
    <source>
        <dbReference type="EMBL" id="NAW12293.1"/>
    </source>
</evidence>
<dbReference type="CDD" id="cd09113">
    <property type="entry name" value="PLDc_ymdC_like_2"/>
    <property type="match status" value="1"/>
</dbReference>
<dbReference type="Proteomes" id="UP000448235">
    <property type="component" value="Unassembled WGS sequence"/>
</dbReference>
<reference evidence="2 3" key="1">
    <citation type="submission" date="2019-12" db="EMBL/GenBank/DDBJ databases">
        <title>Draft genome sequencing of Halomonas icarensis D1-1.</title>
        <authorList>
            <person name="Pandiyan K."/>
            <person name="Kushwaha P."/>
            <person name="Gowdham M."/>
            <person name="Chakdar H."/>
            <person name="Singh A."/>
            <person name="Kumar M."/>
            <person name="Saxena A.K."/>
        </authorList>
    </citation>
    <scope>NUCLEOTIDE SEQUENCE [LARGE SCALE GENOMIC DNA]</scope>
    <source>
        <strain evidence="2 3">D1-1</strain>
    </source>
</reference>
<dbReference type="Pfam" id="PF13091">
    <property type="entry name" value="PLDc_2"/>
    <property type="match status" value="2"/>
</dbReference>
<dbReference type="EMBL" id="WUTS01000001">
    <property type="protein sequence ID" value="NAW12293.1"/>
    <property type="molecule type" value="Genomic_DNA"/>
</dbReference>